<evidence type="ECO:0000256" key="6">
    <source>
        <dbReference type="ARBA" id="ARBA00023136"/>
    </source>
</evidence>
<keyword evidence="5 7" id="KW-1133">Transmembrane helix</keyword>
<sequence>MPWAGRAVELRAGEGVLGSHRLAAKGRPGSNQTTTPNLVCIVCKHSEPWSHDLEQDSLKMPPKETELIPQKRLGDEWLPGEGCDAKSLTDAASRALRQAASSASRCGRFLAGKSLGERGERSRDMGIVCRHVRQAKVPRRGSRGSWPDIKYKVALLSDLQERCFSMLDLFPQSRNFGFDASPRNARHNMPDDANLPDVHAKPAAKVSTSSGTPPAAATAAPSAGGMLNPLEYMTEDEVLEDADGFVAAHGLGDEHRETFRKGALLAKAHNWPAGFEAIDRLTADDKAVLRYEEAHKWSSAPRKLYLLCALCAGCAIVQGMDQTVINGAQVYCLFLPLPVTKCPSSVPRAIPCLPGNNKQSFYFDEFGITDKLLQGLVNGSPYAAAALVGCWLNAPLNNRWGRRGTIAFSCFLAFATAIWQAVAMTWTTLLAGRFVLGLAVGAKSATTPVYAAECAPKTIRGALVMMWQMWTAFGIMLGLVVSIAFQHLDFLGRNSQWRWMIGVTAIPPLIVGLLVYCMPESPRWYMDKGRYPDAFRSMRKLRKNDMLAARDMYLAHKLLSASGSDQAKSGWALFKEFFTVRRNRRAAQSAWFCMLMQQFCGVNVIAYYSTKIFVDAGYSRENAMLVSFGCGVCNFLGAIPAIFTIDRYGRRQLLIWTFPAMAFFLFWTGSSFLITETSTRLASVVASLYCFMMLYSPGMGPVPFTYSAEAFPLHIRAVGMSSATSITWAFNFLISFTWPEMMEKFSAAGGFYWYASWNIFGFVFTYFLLPETKNRTLEELDTVFSVRNRDHVRHYWLKLEQYWARMLGRDVLPLPPLYGAFDARPVEKRTQAA</sequence>
<feature type="transmembrane region" description="Helical" evidence="7">
    <location>
        <begin position="622"/>
        <end position="643"/>
    </location>
</feature>
<comment type="similarity">
    <text evidence="2">Belongs to the major facilitator superfamily. Sugar transporter (TC 2.A.1.1) family.</text>
</comment>
<organism evidence="9 10">
    <name type="scientific">Purpureocillium lilacinum</name>
    <name type="common">Paecilomyces lilacinus</name>
    <dbReference type="NCBI Taxonomy" id="33203"/>
    <lineage>
        <taxon>Eukaryota</taxon>
        <taxon>Fungi</taxon>
        <taxon>Dikarya</taxon>
        <taxon>Ascomycota</taxon>
        <taxon>Pezizomycotina</taxon>
        <taxon>Sordariomycetes</taxon>
        <taxon>Hypocreomycetidae</taxon>
        <taxon>Hypocreales</taxon>
        <taxon>Ophiocordycipitaceae</taxon>
        <taxon>Purpureocillium</taxon>
    </lineage>
</organism>
<comment type="caution">
    <text evidence="9">The sequence shown here is derived from an EMBL/GenBank/DDBJ whole genome shotgun (WGS) entry which is preliminary data.</text>
</comment>
<feature type="transmembrane region" description="Helical" evidence="7">
    <location>
        <begin position="372"/>
        <end position="392"/>
    </location>
</feature>
<evidence type="ECO:0000256" key="1">
    <source>
        <dbReference type="ARBA" id="ARBA00004141"/>
    </source>
</evidence>
<evidence type="ECO:0000259" key="8">
    <source>
        <dbReference type="PROSITE" id="PS50850"/>
    </source>
</evidence>
<feature type="transmembrane region" description="Helical" evidence="7">
    <location>
        <begin position="497"/>
        <end position="518"/>
    </location>
</feature>
<evidence type="ECO:0000256" key="4">
    <source>
        <dbReference type="ARBA" id="ARBA00022692"/>
    </source>
</evidence>
<evidence type="ECO:0000256" key="7">
    <source>
        <dbReference type="SAM" id="Phobius"/>
    </source>
</evidence>
<dbReference type="InterPro" id="IPR050814">
    <property type="entry name" value="Myo-inositol_Transporter"/>
</dbReference>
<protein>
    <recommendedName>
        <fullName evidence="8">Major facilitator superfamily (MFS) profile domain-containing protein</fullName>
    </recommendedName>
</protein>
<dbReference type="InterPro" id="IPR036259">
    <property type="entry name" value="MFS_trans_sf"/>
</dbReference>
<feature type="transmembrane region" description="Helical" evidence="7">
    <location>
        <begin position="751"/>
        <end position="769"/>
    </location>
</feature>
<dbReference type="PANTHER" id="PTHR48020">
    <property type="entry name" value="PROTON MYO-INOSITOL COTRANSPORTER"/>
    <property type="match status" value="1"/>
</dbReference>
<reference evidence="9 10" key="1">
    <citation type="journal article" date="2024" name="Microbiol. Resour. Announc.">
        <title>Genome annotations for the ascomycete fungi Trichoderma harzianum, Trichoderma aggressivum, and Purpureocillium lilacinum.</title>
        <authorList>
            <person name="Beijen E.P.W."/>
            <person name="Ohm R.A."/>
        </authorList>
    </citation>
    <scope>NUCLEOTIDE SEQUENCE [LARGE SCALE GENOMIC DNA]</scope>
    <source>
        <strain evidence="9 10">CBS 150709</strain>
    </source>
</reference>
<dbReference type="SUPFAM" id="SSF103473">
    <property type="entry name" value="MFS general substrate transporter"/>
    <property type="match status" value="1"/>
</dbReference>
<keyword evidence="4 7" id="KW-0812">Transmembrane</keyword>
<dbReference type="PROSITE" id="PS00217">
    <property type="entry name" value="SUGAR_TRANSPORT_2"/>
    <property type="match status" value="1"/>
</dbReference>
<feature type="transmembrane region" description="Helical" evidence="7">
    <location>
        <begin position="590"/>
        <end position="610"/>
    </location>
</feature>
<keyword evidence="6 7" id="KW-0472">Membrane</keyword>
<dbReference type="PROSITE" id="PS00216">
    <property type="entry name" value="SUGAR_TRANSPORT_1"/>
    <property type="match status" value="1"/>
</dbReference>
<proteinExistence type="inferred from homology"/>
<feature type="transmembrane region" description="Helical" evidence="7">
    <location>
        <begin position="655"/>
        <end position="674"/>
    </location>
</feature>
<feature type="transmembrane region" description="Helical" evidence="7">
    <location>
        <begin position="718"/>
        <end position="739"/>
    </location>
</feature>
<dbReference type="PROSITE" id="PS50850">
    <property type="entry name" value="MFS"/>
    <property type="match status" value="1"/>
</dbReference>
<evidence type="ECO:0000256" key="2">
    <source>
        <dbReference type="ARBA" id="ARBA00010992"/>
    </source>
</evidence>
<comment type="subcellular location">
    <subcellularLocation>
        <location evidence="1">Membrane</location>
        <topology evidence="1">Multi-pass membrane protein</topology>
    </subcellularLocation>
</comment>
<feature type="transmembrane region" description="Helical" evidence="7">
    <location>
        <begin position="434"/>
        <end position="452"/>
    </location>
</feature>
<dbReference type="PANTHER" id="PTHR48020:SF26">
    <property type="entry name" value="MYO-INOSITOL TRANSPORTER, PUTATIVE (AFU_ORTHOLOGUE AFUA_4G01560)-RELATED"/>
    <property type="match status" value="1"/>
</dbReference>
<dbReference type="InterPro" id="IPR005828">
    <property type="entry name" value="MFS_sugar_transport-like"/>
</dbReference>
<dbReference type="InterPro" id="IPR020846">
    <property type="entry name" value="MFS_dom"/>
</dbReference>
<feature type="transmembrane region" description="Helical" evidence="7">
    <location>
        <begin position="686"/>
        <end position="706"/>
    </location>
</feature>
<feature type="transmembrane region" description="Helical" evidence="7">
    <location>
        <begin position="464"/>
        <end position="485"/>
    </location>
</feature>
<feature type="transmembrane region" description="Helical" evidence="7">
    <location>
        <begin position="404"/>
        <end position="422"/>
    </location>
</feature>
<evidence type="ECO:0000313" key="9">
    <source>
        <dbReference type="EMBL" id="KAK4088214.1"/>
    </source>
</evidence>
<dbReference type="InterPro" id="IPR005829">
    <property type="entry name" value="Sugar_transporter_CS"/>
</dbReference>
<evidence type="ECO:0000313" key="10">
    <source>
        <dbReference type="Proteomes" id="UP001287286"/>
    </source>
</evidence>
<gene>
    <name evidence="9" type="ORF">Purlil1_7407</name>
</gene>
<evidence type="ECO:0000256" key="3">
    <source>
        <dbReference type="ARBA" id="ARBA00022448"/>
    </source>
</evidence>
<name>A0ABR0BVT2_PURLI</name>
<keyword evidence="10" id="KW-1185">Reference proteome</keyword>
<dbReference type="EMBL" id="JAWRVI010000026">
    <property type="protein sequence ID" value="KAK4088214.1"/>
    <property type="molecule type" value="Genomic_DNA"/>
</dbReference>
<dbReference type="InterPro" id="IPR003663">
    <property type="entry name" value="Sugar/inositol_transpt"/>
</dbReference>
<dbReference type="Pfam" id="PF00083">
    <property type="entry name" value="Sugar_tr"/>
    <property type="match status" value="1"/>
</dbReference>
<accession>A0ABR0BVT2</accession>
<evidence type="ECO:0000256" key="5">
    <source>
        <dbReference type="ARBA" id="ARBA00022989"/>
    </source>
</evidence>
<dbReference type="Gene3D" id="1.20.1250.20">
    <property type="entry name" value="MFS general substrate transporter like domains"/>
    <property type="match status" value="1"/>
</dbReference>
<dbReference type="Proteomes" id="UP001287286">
    <property type="component" value="Unassembled WGS sequence"/>
</dbReference>
<feature type="domain" description="Major facilitator superfamily (MFS) profile" evidence="8">
    <location>
        <begin position="307"/>
        <end position="773"/>
    </location>
</feature>
<dbReference type="NCBIfam" id="TIGR00879">
    <property type="entry name" value="SP"/>
    <property type="match status" value="1"/>
</dbReference>
<keyword evidence="3" id="KW-0813">Transport</keyword>
<dbReference type="PRINTS" id="PR00171">
    <property type="entry name" value="SUGRTRNSPORT"/>
</dbReference>